<dbReference type="EMBL" id="JAEVFJ010000060">
    <property type="protein sequence ID" value="KAH8078077.1"/>
    <property type="molecule type" value="Genomic_DNA"/>
</dbReference>
<feature type="compositionally biased region" description="Polar residues" evidence="1">
    <location>
        <begin position="21"/>
        <end position="58"/>
    </location>
</feature>
<sequence>MTRTRQNAKRSSGGLAPNVPLATSSSVTDVASPGNGSNATQSRKRSATTQGSSQTTDQRPSESVKRAKTTTAVQSVQRGVEGSSSGKPFVYRDQSIASLLRQLKDTGNPVYCHKCMDNSAQPVPCTRCTNYLCTQCCVQLALVLDREDLYFMCHQCETAREGVYSRYYGVFYLKTKLPFFKQKGKHGLTLTCNAYGPRGVRWLHPKVAVIDARLACIDGEGHPPSMVTQYLSAMMHEMKENVRRFELVIDFPNDSPEDFLDAHQVKVQKLTEEVKEFTPEAILFFVETHSNDETGDLSYAPFAATDVRNFFGQVLGGTLLQSISSTPTHLFLLCCGGITNQDSMRDLRSVAHDYRINNVFIPTAPKYFPALSTPSVLHFAQQVIIHGHPAEFHSMLPSPHFHIGQQTGIIHLARDIASTYLWSEDHVRPNGVQLPVQCKDCGAVHAWDSGKKKDETITFKCTAIWDRELGIVCRGKFVSERSRDPVQNLNTQPLGTWISKPFIF</sequence>
<evidence type="ECO:0000313" key="3">
    <source>
        <dbReference type="Proteomes" id="UP000813824"/>
    </source>
</evidence>
<proteinExistence type="predicted"/>
<dbReference type="Proteomes" id="UP000813824">
    <property type="component" value="Unassembled WGS sequence"/>
</dbReference>
<name>A0A8K0UDT5_9AGAR</name>
<dbReference type="OrthoDB" id="3067692at2759"/>
<comment type="caution">
    <text evidence="2">The sequence shown here is derived from an EMBL/GenBank/DDBJ whole genome shotgun (WGS) entry which is preliminary data.</text>
</comment>
<organism evidence="2 3">
    <name type="scientific">Cristinia sonorae</name>
    <dbReference type="NCBI Taxonomy" id="1940300"/>
    <lineage>
        <taxon>Eukaryota</taxon>
        <taxon>Fungi</taxon>
        <taxon>Dikarya</taxon>
        <taxon>Basidiomycota</taxon>
        <taxon>Agaricomycotina</taxon>
        <taxon>Agaricomycetes</taxon>
        <taxon>Agaricomycetidae</taxon>
        <taxon>Agaricales</taxon>
        <taxon>Pleurotineae</taxon>
        <taxon>Stephanosporaceae</taxon>
        <taxon>Cristinia</taxon>
    </lineage>
</organism>
<protein>
    <submittedName>
        <fullName evidence="2">Uncharacterized protein</fullName>
    </submittedName>
</protein>
<keyword evidence="3" id="KW-1185">Reference proteome</keyword>
<feature type="region of interest" description="Disordered" evidence="1">
    <location>
        <begin position="1"/>
        <end position="86"/>
    </location>
</feature>
<reference evidence="2" key="1">
    <citation type="journal article" date="2021" name="New Phytol.">
        <title>Evolutionary innovations through gain and loss of genes in the ectomycorrhizal Boletales.</title>
        <authorList>
            <person name="Wu G."/>
            <person name="Miyauchi S."/>
            <person name="Morin E."/>
            <person name="Kuo A."/>
            <person name="Drula E."/>
            <person name="Varga T."/>
            <person name="Kohler A."/>
            <person name="Feng B."/>
            <person name="Cao Y."/>
            <person name="Lipzen A."/>
            <person name="Daum C."/>
            <person name="Hundley H."/>
            <person name="Pangilinan J."/>
            <person name="Johnson J."/>
            <person name="Barry K."/>
            <person name="LaButti K."/>
            <person name="Ng V."/>
            <person name="Ahrendt S."/>
            <person name="Min B."/>
            <person name="Choi I.G."/>
            <person name="Park H."/>
            <person name="Plett J.M."/>
            <person name="Magnuson J."/>
            <person name="Spatafora J.W."/>
            <person name="Nagy L.G."/>
            <person name="Henrissat B."/>
            <person name="Grigoriev I.V."/>
            <person name="Yang Z.L."/>
            <person name="Xu J."/>
            <person name="Martin F.M."/>
        </authorList>
    </citation>
    <scope>NUCLEOTIDE SEQUENCE</scope>
    <source>
        <strain evidence="2">KKN 215</strain>
    </source>
</reference>
<dbReference type="AlphaFoldDB" id="A0A8K0UDT5"/>
<evidence type="ECO:0000313" key="2">
    <source>
        <dbReference type="EMBL" id="KAH8078077.1"/>
    </source>
</evidence>
<gene>
    <name evidence="2" type="ORF">BXZ70DRAFT_1012815</name>
</gene>
<feature type="compositionally biased region" description="Polar residues" evidence="1">
    <location>
        <begin position="69"/>
        <end position="86"/>
    </location>
</feature>
<accession>A0A8K0UDT5</accession>
<evidence type="ECO:0000256" key="1">
    <source>
        <dbReference type="SAM" id="MobiDB-lite"/>
    </source>
</evidence>